<feature type="transmembrane region" description="Helical" evidence="1">
    <location>
        <begin position="6"/>
        <end position="23"/>
    </location>
</feature>
<feature type="transmembrane region" description="Helical" evidence="1">
    <location>
        <begin position="35"/>
        <end position="55"/>
    </location>
</feature>
<keyword evidence="1" id="KW-0472">Membrane</keyword>
<keyword evidence="1" id="KW-0812">Transmembrane</keyword>
<proteinExistence type="predicted"/>
<sequence length="89" mass="9650">MDVKLVMWGMLILSSVFLAILLVRNRRLGRWLMRAGVNAVVAAFLLYGLNLLSGYTHLEIPVNASTMATVTVLGVPGLMLLAGLKVVLL</sequence>
<feature type="transmembrane region" description="Helical" evidence="1">
    <location>
        <begin position="67"/>
        <end position="88"/>
    </location>
</feature>
<evidence type="ECO:0000313" key="3">
    <source>
        <dbReference type="Proteomes" id="UP000298246"/>
    </source>
</evidence>
<evidence type="ECO:0000256" key="1">
    <source>
        <dbReference type="SAM" id="Phobius"/>
    </source>
</evidence>
<dbReference type="RefSeq" id="WP_134749658.1">
    <property type="nucleotide sequence ID" value="NZ_MYFO02000007.1"/>
</dbReference>
<gene>
    <name evidence="2" type="ORF">B5M42_03130</name>
</gene>
<dbReference type="Pfam" id="PF07441">
    <property type="entry name" value="BofA"/>
    <property type="match status" value="1"/>
</dbReference>
<dbReference type="InterPro" id="IPR010001">
    <property type="entry name" value="BofA"/>
</dbReference>
<dbReference type="EMBL" id="MYFO01000003">
    <property type="protein sequence ID" value="TFE90837.1"/>
    <property type="molecule type" value="Genomic_DNA"/>
</dbReference>
<dbReference type="AlphaFoldDB" id="A0A4Y8Q946"/>
<accession>A0A4Y8Q946</accession>
<comment type="caution">
    <text evidence="2">The sequence shown here is derived from an EMBL/GenBank/DDBJ whole genome shotgun (WGS) entry which is preliminary data.</text>
</comment>
<protein>
    <submittedName>
        <fullName evidence="2">Pro-sigmaK processing inhibitor BofA</fullName>
    </submittedName>
</protein>
<keyword evidence="1" id="KW-1133">Transmembrane helix</keyword>
<organism evidence="2 3">
    <name type="scientific">Paenibacillus athensensis</name>
    <dbReference type="NCBI Taxonomy" id="1967502"/>
    <lineage>
        <taxon>Bacteria</taxon>
        <taxon>Bacillati</taxon>
        <taxon>Bacillota</taxon>
        <taxon>Bacilli</taxon>
        <taxon>Bacillales</taxon>
        <taxon>Paenibacillaceae</taxon>
        <taxon>Paenibacillus</taxon>
    </lineage>
</organism>
<name>A0A4Y8Q946_9BACL</name>
<dbReference type="OrthoDB" id="2664502at2"/>
<keyword evidence="3" id="KW-1185">Reference proteome</keyword>
<evidence type="ECO:0000313" key="2">
    <source>
        <dbReference type="EMBL" id="TFE90837.1"/>
    </source>
</evidence>
<dbReference type="Proteomes" id="UP000298246">
    <property type="component" value="Unassembled WGS sequence"/>
</dbReference>
<reference evidence="2 3" key="1">
    <citation type="submission" date="2017-03" db="EMBL/GenBank/DDBJ databases">
        <title>Isolation of Levoglucosan Utilizing Bacteria.</title>
        <authorList>
            <person name="Arya A.S."/>
        </authorList>
    </citation>
    <scope>NUCLEOTIDE SEQUENCE [LARGE SCALE GENOMIC DNA]</scope>
    <source>
        <strain evidence="2 3">MEC069</strain>
    </source>
</reference>